<protein>
    <submittedName>
        <fullName evidence="1">Str. FM013</fullName>
    </submittedName>
</protein>
<sequence>MSSPRAYFGRPGNPSPYPPYLPILY</sequence>
<dbReference type="Proteomes" id="UP000053732">
    <property type="component" value="Unassembled WGS sequence"/>
</dbReference>
<accession>A0A0G4P6M1</accession>
<proteinExistence type="predicted"/>
<evidence type="ECO:0000313" key="2">
    <source>
        <dbReference type="Proteomes" id="UP000053732"/>
    </source>
</evidence>
<evidence type="ECO:0000313" key="1">
    <source>
        <dbReference type="EMBL" id="CRL21978.1"/>
    </source>
</evidence>
<dbReference type="AlphaFoldDB" id="A0A0G4P6M1"/>
<keyword evidence="2" id="KW-1185">Reference proteome</keyword>
<gene>
    <name evidence="1" type="ORF">PCAMFM013_S006g000518</name>
</gene>
<dbReference type="EMBL" id="HG793139">
    <property type="protein sequence ID" value="CRL21978.1"/>
    <property type="molecule type" value="Genomic_DNA"/>
</dbReference>
<reference evidence="1 2" key="1">
    <citation type="journal article" date="2014" name="Nat. Commun.">
        <title>Multiple recent horizontal transfers of a large genomic region in cheese making fungi.</title>
        <authorList>
            <person name="Cheeseman K."/>
            <person name="Ropars J."/>
            <person name="Renault P."/>
            <person name="Dupont J."/>
            <person name="Gouzy J."/>
            <person name="Branca A."/>
            <person name="Abraham A.L."/>
            <person name="Ceppi M."/>
            <person name="Conseiller E."/>
            <person name="Debuchy R."/>
            <person name="Malagnac F."/>
            <person name="Goarin A."/>
            <person name="Silar P."/>
            <person name="Lacoste S."/>
            <person name="Sallet E."/>
            <person name="Bensimon A."/>
            <person name="Giraud T."/>
            <person name="Brygoo Y."/>
        </authorList>
    </citation>
    <scope>NUCLEOTIDE SEQUENCE [LARGE SCALE GENOMIC DNA]</scope>
    <source>
        <strain evidence="2">FM 013</strain>
    </source>
</reference>
<name>A0A0G4P6M1_PENC3</name>
<organism evidence="1 2">
    <name type="scientific">Penicillium camemberti (strain FM 013)</name>
    <dbReference type="NCBI Taxonomy" id="1429867"/>
    <lineage>
        <taxon>Eukaryota</taxon>
        <taxon>Fungi</taxon>
        <taxon>Dikarya</taxon>
        <taxon>Ascomycota</taxon>
        <taxon>Pezizomycotina</taxon>
        <taxon>Eurotiomycetes</taxon>
        <taxon>Eurotiomycetidae</taxon>
        <taxon>Eurotiales</taxon>
        <taxon>Aspergillaceae</taxon>
        <taxon>Penicillium</taxon>
    </lineage>
</organism>